<dbReference type="EC" id="2.7.11.1" evidence="11"/>
<comment type="cofactor">
    <cofactor evidence="11">
        <name>Mg(2+)</name>
        <dbReference type="ChEBI" id="CHEBI:18420"/>
    </cofactor>
</comment>
<dbReference type="EMBL" id="PIPV01000014">
    <property type="protein sequence ID" value="RUO50510.1"/>
    <property type="molecule type" value="Genomic_DNA"/>
</dbReference>
<dbReference type="HAMAP" id="MF_01497">
    <property type="entry name" value="SrkA_kinase"/>
    <property type="match status" value="1"/>
</dbReference>
<keyword evidence="14" id="KW-1185">Reference proteome</keyword>
<dbReference type="Pfam" id="PF01636">
    <property type="entry name" value="APH"/>
    <property type="match status" value="1"/>
</dbReference>
<name>A0A432XP79_9GAMM</name>
<dbReference type="InterPro" id="IPR002575">
    <property type="entry name" value="Aminoglycoside_PTrfase"/>
</dbReference>
<keyword evidence="7 11" id="KW-0418">Kinase</keyword>
<comment type="caution">
    <text evidence="13">The sequence shown here is derived from an EMBL/GenBank/DDBJ whole genome shotgun (WGS) entry which is preliminary data.</text>
</comment>
<comment type="subcellular location">
    <subcellularLocation>
        <location evidence="11">Cytoplasm</location>
    </subcellularLocation>
</comment>
<keyword evidence="1 11" id="KW-0963">Cytoplasm</keyword>
<dbReference type="PANTHER" id="PTHR39573:SF1">
    <property type="entry name" value="STRESS RESPONSE KINASE A"/>
    <property type="match status" value="1"/>
</dbReference>
<dbReference type="PANTHER" id="PTHR39573">
    <property type="entry name" value="STRESS RESPONSE KINASE A"/>
    <property type="match status" value="1"/>
</dbReference>
<feature type="domain" description="Aminoglycoside phosphotransferase" evidence="12">
    <location>
        <begin position="34"/>
        <end position="261"/>
    </location>
</feature>
<keyword evidence="2 11" id="KW-0723">Serine/threonine-protein kinase</keyword>
<comment type="subunit">
    <text evidence="11">Monomer.</text>
</comment>
<evidence type="ECO:0000256" key="2">
    <source>
        <dbReference type="ARBA" id="ARBA00022527"/>
    </source>
</evidence>
<feature type="site" description="ATP" evidence="11">
    <location>
        <position position="37"/>
    </location>
</feature>
<dbReference type="NCBIfam" id="NF008738">
    <property type="entry name" value="PRK11768.1"/>
    <property type="match status" value="1"/>
</dbReference>
<dbReference type="Gene3D" id="1.10.510.10">
    <property type="entry name" value="Transferase(Phosphotransferase) domain 1"/>
    <property type="match status" value="1"/>
</dbReference>
<evidence type="ECO:0000256" key="10">
    <source>
        <dbReference type="ARBA" id="ARBA00023016"/>
    </source>
</evidence>
<dbReference type="GO" id="GO:0106310">
    <property type="term" value="F:protein serine kinase activity"/>
    <property type="evidence" value="ECO:0007669"/>
    <property type="project" value="RHEA"/>
</dbReference>
<keyword evidence="10 11" id="KW-0346">Stress response</keyword>
<evidence type="ECO:0000313" key="14">
    <source>
        <dbReference type="Proteomes" id="UP000287330"/>
    </source>
</evidence>
<comment type="function">
    <text evidence="11">A protein kinase that phosphorylates Ser and Thr residues. Probably acts to suppress the effects of stress linked to accumulation of reactive oxygen species. Probably involved in the extracytoplasmic stress response.</text>
</comment>
<dbReference type="GO" id="GO:0000287">
    <property type="term" value="F:magnesium ion binding"/>
    <property type="evidence" value="ECO:0007669"/>
    <property type="project" value="UniProtKB-UniRule"/>
</dbReference>
<comment type="similarity">
    <text evidence="11">Belongs to the SrkA/RdoA protein kinase family.</text>
</comment>
<keyword evidence="9 11" id="KW-0460">Magnesium</keyword>
<keyword evidence="5 11" id="KW-0479">Metal-binding</keyword>
<evidence type="ECO:0000256" key="7">
    <source>
        <dbReference type="ARBA" id="ARBA00022777"/>
    </source>
</evidence>
<sequence>MVNDKDFAFAGLLPDVVINAIESLGIYPSSGLLPLNSYENRVYQFRCDEGRRYVAKFYRPHRWSNAQIEEEHLFSQQLLDDEVPVVAPLRISDNTLHEFEGYRFAVFPSIGGRAFEPNDLDDLERLGRQIGRLHQVGKKSSFKARESLDIQRLLTESIDELRRSQLLPEELQAAFWAILSPLADKLQTFAWDSLAYQRLHGDCHIGNVLQYDTELTFVDLDDCRMGPAVQDLWMMLNGSREDQTCQLDALIEGYQDFCDFDKKEIAFIEPLRGFRLIHYMAWLSKRWQDSAFQRAFPWFSEARYWESQILALKEQRAALDEAPIKLGY</sequence>
<dbReference type="OrthoDB" id="5392197at2"/>
<evidence type="ECO:0000313" key="13">
    <source>
        <dbReference type="EMBL" id="RUO50510.1"/>
    </source>
</evidence>
<dbReference type="Gene3D" id="1.20.1270.170">
    <property type="match status" value="1"/>
</dbReference>
<evidence type="ECO:0000256" key="3">
    <source>
        <dbReference type="ARBA" id="ARBA00022553"/>
    </source>
</evidence>
<reference evidence="14" key="1">
    <citation type="journal article" date="2018" name="Front. Microbiol.">
        <title>Genome-Based Analysis Reveals the Taxonomy and Diversity of the Family Idiomarinaceae.</title>
        <authorList>
            <person name="Liu Y."/>
            <person name="Lai Q."/>
            <person name="Shao Z."/>
        </authorList>
    </citation>
    <scope>NUCLEOTIDE SEQUENCE [LARGE SCALE GENOMIC DNA]</scope>
    <source>
        <strain evidence="14">F23</strain>
    </source>
</reference>
<dbReference type="Gene3D" id="3.30.200.70">
    <property type="match status" value="1"/>
</dbReference>
<keyword evidence="3 11" id="KW-0597">Phosphoprotein</keyword>
<dbReference type="GO" id="GO:0005737">
    <property type="term" value="C:cytoplasm"/>
    <property type="evidence" value="ECO:0007669"/>
    <property type="project" value="UniProtKB-SubCell"/>
</dbReference>
<evidence type="ECO:0000256" key="1">
    <source>
        <dbReference type="ARBA" id="ARBA00022490"/>
    </source>
</evidence>
<evidence type="ECO:0000256" key="5">
    <source>
        <dbReference type="ARBA" id="ARBA00022723"/>
    </source>
</evidence>
<dbReference type="RefSeq" id="WP_110576192.1">
    <property type="nucleotide sequence ID" value="NZ_PIPV01000014.1"/>
</dbReference>
<comment type="catalytic activity">
    <reaction evidence="11">
        <text>L-seryl-[protein] + ATP = O-phospho-L-seryl-[protein] + ADP + H(+)</text>
        <dbReference type="Rhea" id="RHEA:17989"/>
        <dbReference type="Rhea" id="RHEA-COMP:9863"/>
        <dbReference type="Rhea" id="RHEA-COMP:11604"/>
        <dbReference type="ChEBI" id="CHEBI:15378"/>
        <dbReference type="ChEBI" id="CHEBI:29999"/>
        <dbReference type="ChEBI" id="CHEBI:30616"/>
        <dbReference type="ChEBI" id="CHEBI:83421"/>
        <dbReference type="ChEBI" id="CHEBI:456216"/>
        <dbReference type="EC" id="2.7.11.1"/>
    </reaction>
</comment>
<dbReference type="Proteomes" id="UP000287330">
    <property type="component" value="Unassembled WGS sequence"/>
</dbReference>
<evidence type="ECO:0000256" key="6">
    <source>
        <dbReference type="ARBA" id="ARBA00022741"/>
    </source>
</evidence>
<evidence type="ECO:0000259" key="12">
    <source>
        <dbReference type="Pfam" id="PF01636"/>
    </source>
</evidence>
<feature type="active site" evidence="11">
    <location>
        <position position="219"/>
    </location>
</feature>
<organism evidence="13 14">
    <name type="scientific">Idiomarina fontislapidosi</name>
    <dbReference type="NCBI Taxonomy" id="263723"/>
    <lineage>
        <taxon>Bacteria</taxon>
        <taxon>Pseudomonadati</taxon>
        <taxon>Pseudomonadota</taxon>
        <taxon>Gammaproteobacteria</taxon>
        <taxon>Alteromonadales</taxon>
        <taxon>Idiomarinaceae</taxon>
        <taxon>Idiomarina</taxon>
    </lineage>
</organism>
<dbReference type="InterPro" id="IPR032882">
    <property type="entry name" value="SrkA/RdoA"/>
</dbReference>
<evidence type="ECO:0000256" key="9">
    <source>
        <dbReference type="ARBA" id="ARBA00022842"/>
    </source>
</evidence>
<evidence type="ECO:0000256" key="4">
    <source>
        <dbReference type="ARBA" id="ARBA00022679"/>
    </source>
</evidence>
<feature type="binding site" evidence="11">
    <location>
        <position position="207"/>
    </location>
    <ligand>
        <name>Mg(2+)</name>
        <dbReference type="ChEBI" id="CHEBI:18420"/>
    </ligand>
</feature>
<dbReference type="GO" id="GO:0005524">
    <property type="term" value="F:ATP binding"/>
    <property type="evidence" value="ECO:0007669"/>
    <property type="project" value="UniProtKB-UniRule"/>
</dbReference>
<dbReference type="AlphaFoldDB" id="A0A432XP79"/>
<dbReference type="InterPro" id="IPR011009">
    <property type="entry name" value="Kinase-like_dom_sf"/>
</dbReference>
<evidence type="ECO:0000256" key="8">
    <source>
        <dbReference type="ARBA" id="ARBA00022840"/>
    </source>
</evidence>
<keyword evidence="8 11" id="KW-0067">ATP-binding</keyword>
<evidence type="ECO:0000256" key="11">
    <source>
        <dbReference type="HAMAP-Rule" id="MF_01497"/>
    </source>
</evidence>
<protein>
    <recommendedName>
        <fullName evidence="11">Stress response kinase A</fullName>
        <ecNumber evidence="11">2.7.11.1</ecNumber>
    </recommendedName>
    <alternativeName>
        <fullName evidence="11">Serine/threonine-protein kinase SrkA</fullName>
    </alternativeName>
</protein>
<gene>
    <name evidence="11" type="primary">srkA</name>
    <name evidence="13" type="ORF">CWE25_12395</name>
</gene>
<dbReference type="SUPFAM" id="SSF56112">
    <property type="entry name" value="Protein kinase-like (PK-like)"/>
    <property type="match status" value="1"/>
</dbReference>
<comment type="catalytic activity">
    <reaction evidence="11">
        <text>L-threonyl-[protein] + ATP = O-phospho-L-threonyl-[protein] + ADP + H(+)</text>
        <dbReference type="Rhea" id="RHEA:46608"/>
        <dbReference type="Rhea" id="RHEA-COMP:11060"/>
        <dbReference type="Rhea" id="RHEA-COMP:11605"/>
        <dbReference type="ChEBI" id="CHEBI:15378"/>
        <dbReference type="ChEBI" id="CHEBI:30013"/>
        <dbReference type="ChEBI" id="CHEBI:30616"/>
        <dbReference type="ChEBI" id="CHEBI:61977"/>
        <dbReference type="ChEBI" id="CHEBI:456216"/>
        <dbReference type="EC" id="2.7.11.1"/>
    </reaction>
</comment>
<keyword evidence="6 11" id="KW-0547">Nucleotide-binding</keyword>
<dbReference type="GO" id="GO:0004674">
    <property type="term" value="F:protein serine/threonine kinase activity"/>
    <property type="evidence" value="ECO:0007669"/>
    <property type="project" value="UniProtKB-UniRule"/>
</dbReference>
<accession>A0A432XP79</accession>
<feature type="binding site" evidence="11">
    <location>
        <position position="219"/>
    </location>
    <ligand>
        <name>Mg(2+)</name>
        <dbReference type="ChEBI" id="CHEBI:18420"/>
    </ligand>
</feature>
<keyword evidence="4 11" id="KW-0808">Transferase</keyword>
<proteinExistence type="inferred from homology"/>
<feature type="active site" description="Proton acceptor" evidence="11">
    <location>
        <position position="202"/>
    </location>
</feature>